<protein>
    <recommendedName>
        <fullName evidence="4">SD-repeat containing protein B domain-containing protein</fullName>
    </recommendedName>
</protein>
<evidence type="ECO:0000259" key="4">
    <source>
        <dbReference type="Pfam" id="PF17210"/>
    </source>
</evidence>
<dbReference type="Gene3D" id="2.60.40.10">
    <property type="entry name" value="Immunoglobulins"/>
    <property type="match status" value="2"/>
</dbReference>
<dbReference type="InterPro" id="IPR013783">
    <property type="entry name" value="Ig-like_fold"/>
</dbReference>
<sequence length="436" mass="46319">RIRPSVTGSSVFDFDGDGSVEVVYGDQEFLRIYRATDGAVLFETPKSSTTAFELPLVVDVDADGNAEIIGVANDFFVGSETGIYVIGDGNDTWVPTRQIWNQHSYHVTNVNDDGSIPQFEQNSWEAHNTFRANLEPDRNPFAAPDLSASYVRTETSGSDVTATARMGNGGEVLVAPGLSVAFYDGDPGDGGSLLGTVLTSERLRPGEFEDVAITLAAAAFTELWVVADDDGTGKGSVNECDEENNVHHLAGTGEIRGTKFNDANGDGSRDVDETGLEGWTIYLDQNQNGRRDVGEQFTVTDSGGNYAFTGLPNGTYYVAEEQQAGWVATSPESGFQEVEIVSGSIHIQDGDFLDWSFDATGTATATVEQTGGNPDARLNVTTVSGPTVYATAINHDVSTVAKLEGAAFTLDLDVKSGPGSFGAGQSIEILIEQNDS</sequence>
<dbReference type="Pfam" id="PF17210">
    <property type="entry name" value="SdrD_B"/>
    <property type="match status" value="1"/>
</dbReference>
<dbReference type="InterPro" id="IPR013517">
    <property type="entry name" value="FG-GAP"/>
</dbReference>
<accession>X0TD96</accession>
<dbReference type="EMBL" id="BARS01005475">
    <property type="protein sequence ID" value="GAF74015.1"/>
    <property type="molecule type" value="Genomic_DNA"/>
</dbReference>
<keyword evidence="3" id="KW-0732">Signal</keyword>
<feature type="domain" description="SD-repeat containing protein B" evidence="4">
    <location>
        <begin position="260"/>
        <end position="335"/>
    </location>
</feature>
<dbReference type="AlphaFoldDB" id="X0TD96"/>
<gene>
    <name evidence="5" type="ORF">S01H1_10746</name>
</gene>
<evidence type="ECO:0000256" key="2">
    <source>
        <dbReference type="ARBA" id="ARBA00022525"/>
    </source>
</evidence>
<organism evidence="5">
    <name type="scientific">marine sediment metagenome</name>
    <dbReference type="NCBI Taxonomy" id="412755"/>
    <lineage>
        <taxon>unclassified sequences</taxon>
        <taxon>metagenomes</taxon>
        <taxon>ecological metagenomes</taxon>
    </lineage>
</organism>
<evidence type="ECO:0000256" key="1">
    <source>
        <dbReference type="ARBA" id="ARBA00004613"/>
    </source>
</evidence>
<evidence type="ECO:0000313" key="5">
    <source>
        <dbReference type="EMBL" id="GAF74015.1"/>
    </source>
</evidence>
<feature type="non-terminal residue" evidence="5">
    <location>
        <position position="1"/>
    </location>
</feature>
<comment type="caution">
    <text evidence="5">The sequence shown here is derived from an EMBL/GenBank/DDBJ whole genome shotgun (WGS) entry which is preliminary data.</text>
</comment>
<name>X0TD96_9ZZZZ</name>
<dbReference type="SUPFAM" id="SSF117074">
    <property type="entry name" value="Hypothetical protein PA1324"/>
    <property type="match status" value="1"/>
</dbReference>
<evidence type="ECO:0000256" key="3">
    <source>
        <dbReference type="ARBA" id="ARBA00022729"/>
    </source>
</evidence>
<dbReference type="InterPro" id="IPR033764">
    <property type="entry name" value="Sdr_B"/>
</dbReference>
<reference evidence="5" key="1">
    <citation type="journal article" date="2014" name="Front. Microbiol.">
        <title>High frequency of phylogenetically diverse reductive dehalogenase-homologous genes in deep subseafloor sedimentary metagenomes.</title>
        <authorList>
            <person name="Kawai M."/>
            <person name="Futagami T."/>
            <person name="Toyoda A."/>
            <person name="Takaki Y."/>
            <person name="Nishi S."/>
            <person name="Hori S."/>
            <person name="Arai W."/>
            <person name="Tsubouchi T."/>
            <person name="Morono Y."/>
            <person name="Uchiyama I."/>
            <person name="Ito T."/>
            <person name="Fujiyama A."/>
            <person name="Inagaki F."/>
            <person name="Takami H."/>
        </authorList>
    </citation>
    <scope>NUCLEOTIDE SEQUENCE</scope>
    <source>
        <strain evidence="5">Expedition CK06-06</strain>
    </source>
</reference>
<comment type="subcellular location">
    <subcellularLocation>
        <location evidence="1">Secreted</location>
    </subcellularLocation>
</comment>
<keyword evidence="2" id="KW-0964">Secreted</keyword>
<dbReference type="Pfam" id="PF13517">
    <property type="entry name" value="FG-GAP_3"/>
    <property type="match status" value="1"/>
</dbReference>
<proteinExistence type="predicted"/>
<dbReference type="GO" id="GO:0005576">
    <property type="term" value="C:extracellular region"/>
    <property type="evidence" value="ECO:0007669"/>
    <property type="project" value="UniProtKB-SubCell"/>
</dbReference>
<feature type="non-terminal residue" evidence="5">
    <location>
        <position position="436"/>
    </location>
</feature>